<dbReference type="PROSITE" id="PS51186">
    <property type="entry name" value="GNAT"/>
    <property type="match status" value="1"/>
</dbReference>
<dbReference type="OrthoDB" id="2445945at2759"/>
<feature type="domain" description="N-acetyltransferase" evidence="1">
    <location>
        <begin position="13"/>
        <end position="179"/>
    </location>
</feature>
<dbReference type="CDD" id="cd04301">
    <property type="entry name" value="NAT_SF"/>
    <property type="match status" value="1"/>
</dbReference>
<dbReference type="RefSeq" id="XP_014551875.1">
    <property type="nucleotide sequence ID" value="XM_014696389.1"/>
</dbReference>
<dbReference type="SUPFAM" id="SSF55729">
    <property type="entry name" value="Acyl-CoA N-acyltransferases (Nat)"/>
    <property type="match status" value="1"/>
</dbReference>
<name>W7E8N6_BIPV3</name>
<dbReference type="HOGENOM" id="CLU_099842_0_0_1"/>
<proteinExistence type="predicted"/>
<reference evidence="2 3" key="1">
    <citation type="journal article" date="2013" name="PLoS Genet.">
        <title>Comparative genome structure, secondary metabolite, and effector coding capacity across Cochliobolus pathogens.</title>
        <authorList>
            <person name="Condon B.J."/>
            <person name="Leng Y."/>
            <person name="Wu D."/>
            <person name="Bushley K.E."/>
            <person name="Ohm R.A."/>
            <person name="Otillar R."/>
            <person name="Martin J."/>
            <person name="Schackwitz W."/>
            <person name="Grimwood J."/>
            <person name="MohdZainudin N."/>
            <person name="Xue C."/>
            <person name="Wang R."/>
            <person name="Manning V.A."/>
            <person name="Dhillon B."/>
            <person name="Tu Z.J."/>
            <person name="Steffenson B.J."/>
            <person name="Salamov A."/>
            <person name="Sun H."/>
            <person name="Lowry S."/>
            <person name="LaButti K."/>
            <person name="Han J."/>
            <person name="Copeland A."/>
            <person name="Lindquist E."/>
            <person name="Barry K."/>
            <person name="Schmutz J."/>
            <person name="Baker S.E."/>
            <person name="Ciuffetti L.M."/>
            <person name="Grigoriev I.V."/>
            <person name="Zhong S."/>
            <person name="Turgeon B.G."/>
        </authorList>
    </citation>
    <scope>NUCLEOTIDE SEQUENCE [LARGE SCALE GENOMIC DNA]</scope>
    <source>
        <strain evidence="2 3">FI3</strain>
    </source>
</reference>
<dbReference type="GO" id="GO:0016747">
    <property type="term" value="F:acyltransferase activity, transferring groups other than amino-acyl groups"/>
    <property type="evidence" value="ECO:0007669"/>
    <property type="project" value="InterPro"/>
</dbReference>
<evidence type="ECO:0000313" key="3">
    <source>
        <dbReference type="Proteomes" id="UP000054337"/>
    </source>
</evidence>
<dbReference type="Gene3D" id="3.40.630.30">
    <property type="match status" value="1"/>
</dbReference>
<dbReference type="Proteomes" id="UP000054337">
    <property type="component" value="Unassembled WGS sequence"/>
</dbReference>
<organism evidence="2 3">
    <name type="scientific">Bipolaris victoriae (strain FI3)</name>
    <name type="common">Victoria blight of oats agent</name>
    <name type="synonym">Cochliobolus victoriae</name>
    <dbReference type="NCBI Taxonomy" id="930091"/>
    <lineage>
        <taxon>Eukaryota</taxon>
        <taxon>Fungi</taxon>
        <taxon>Dikarya</taxon>
        <taxon>Ascomycota</taxon>
        <taxon>Pezizomycotina</taxon>
        <taxon>Dothideomycetes</taxon>
        <taxon>Pleosporomycetidae</taxon>
        <taxon>Pleosporales</taxon>
        <taxon>Pleosporineae</taxon>
        <taxon>Pleosporaceae</taxon>
        <taxon>Bipolaris</taxon>
    </lineage>
</organism>
<dbReference type="EMBL" id="KI968816">
    <property type="protein sequence ID" value="EUN22300.1"/>
    <property type="molecule type" value="Genomic_DNA"/>
</dbReference>
<dbReference type="AlphaFoldDB" id="W7E8N6"/>
<accession>W7E8N6</accession>
<sequence length="179" mass="19698">MDDTPPSVKKTKLQWRTLTPALLPHLSHIAATIHPGLAERDAVFLERITLFPTGCLGLFDDEESNTLYGYLISHPIRHQEPPELDSLLGEIAKDADQYYIHDLAILPEARGSGLAQRGVEKVLGTAAQAYKTSCLASVYGTTAFWGKFGFEKPEVVSARLGEKLLGYGDEAVYLERKNG</sequence>
<dbReference type="GeneID" id="26254595"/>
<keyword evidence="3" id="KW-1185">Reference proteome</keyword>
<evidence type="ECO:0000313" key="2">
    <source>
        <dbReference type="EMBL" id="EUN22300.1"/>
    </source>
</evidence>
<evidence type="ECO:0000259" key="1">
    <source>
        <dbReference type="PROSITE" id="PS51186"/>
    </source>
</evidence>
<protein>
    <recommendedName>
        <fullName evidence="1">N-acetyltransferase domain-containing protein</fullName>
    </recommendedName>
</protein>
<dbReference type="InterPro" id="IPR016181">
    <property type="entry name" value="Acyl_CoA_acyltransferase"/>
</dbReference>
<dbReference type="Pfam" id="PF00583">
    <property type="entry name" value="Acetyltransf_1"/>
    <property type="match status" value="1"/>
</dbReference>
<gene>
    <name evidence="2" type="ORF">COCVIDRAFT_30679</name>
</gene>
<dbReference type="InterPro" id="IPR000182">
    <property type="entry name" value="GNAT_dom"/>
</dbReference>